<organism evidence="11 12">
    <name type="scientific">Flavobacterium limi</name>
    <dbReference type="NCBI Taxonomy" id="2045105"/>
    <lineage>
        <taxon>Bacteria</taxon>
        <taxon>Pseudomonadati</taxon>
        <taxon>Bacteroidota</taxon>
        <taxon>Flavobacteriia</taxon>
        <taxon>Flavobacteriales</taxon>
        <taxon>Flavobacteriaceae</taxon>
        <taxon>Flavobacterium</taxon>
    </lineage>
</organism>
<dbReference type="PANTHER" id="PTHR42878:SF15">
    <property type="entry name" value="BACTERIOPHYTOCHROME"/>
    <property type="match status" value="1"/>
</dbReference>
<dbReference type="InterPro" id="IPR003661">
    <property type="entry name" value="HisK_dim/P_dom"/>
</dbReference>
<evidence type="ECO:0000256" key="8">
    <source>
        <dbReference type="SAM" id="Phobius"/>
    </source>
</evidence>
<dbReference type="Pfam" id="PF00512">
    <property type="entry name" value="HisKA"/>
    <property type="match status" value="1"/>
</dbReference>
<evidence type="ECO:0000313" key="11">
    <source>
        <dbReference type="EMBL" id="GGF03035.1"/>
    </source>
</evidence>
<comment type="subcellular location">
    <subcellularLocation>
        <location evidence="2">Membrane</location>
    </subcellularLocation>
</comment>
<evidence type="ECO:0000259" key="10">
    <source>
        <dbReference type="PROSITE" id="PS50885"/>
    </source>
</evidence>
<dbReference type="Gene3D" id="3.30.565.10">
    <property type="entry name" value="Histidine kinase-like ATPase, C-terminal domain"/>
    <property type="match status" value="1"/>
</dbReference>
<keyword evidence="5" id="KW-0808">Transferase</keyword>
<dbReference type="SMART" id="SM00304">
    <property type="entry name" value="HAMP"/>
    <property type="match status" value="1"/>
</dbReference>
<evidence type="ECO:0000256" key="4">
    <source>
        <dbReference type="ARBA" id="ARBA00022553"/>
    </source>
</evidence>
<evidence type="ECO:0000256" key="6">
    <source>
        <dbReference type="ARBA" id="ARBA00022777"/>
    </source>
</evidence>
<evidence type="ECO:0000256" key="7">
    <source>
        <dbReference type="SAM" id="Coils"/>
    </source>
</evidence>
<dbReference type="InterPro" id="IPR004358">
    <property type="entry name" value="Sig_transdc_His_kin-like_C"/>
</dbReference>
<dbReference type="CDD" id="cd00082">
    <property type="entry name" value="HisKA"/>
    <property type="match status" value="1"/>
</dbReference>
<evidence type="ECO:0000256" key="1">
    <source>
        <dbReference type="ARBA" id="ARBA00000085"/>
    </source>
</evidence>
<dbReference type="Gene3D" id="6.10.340.10">
    <property type="match status" value="1"/>
</dbReference>
<dbReference type="SUPFAM" id="SSF47384">
    <property type="entry name" value="Homodimeric domain of signal transducing histidine kinase"/>
    <property type="match status" value="1"/>
</dbReference>
<dbReference type="PROSITE" id="PS50096">
    <property type="entry name" value="IQ"/>
    <property type="match status" value="1"/>
</dbReference>
<feature type="coiled-coil region" evidence="7">
    <location>
        <begin position="243"/>
        <end position="270"/>
    </location>
</feature>
<keyword evidence="8" id="KW-0812">Transmembrane</keyword>
<dbReference type="Proteomes" id="UP000655016">
    <property type="component" value="Unassembled WGS sequence"/>
</dbReference>
<dbReference type="PROSITE" id="PS50109">
    <property type="entry name" value="HIS_KIN"/>
    <property type="match status" value="1"/>
</dbReference>
<keyword evidence="6 11" id="KW-0418">Kinase</keyword>
<dbReference type="SMART" id="SM00388">
    <property type="entry name" value="HisKA"/>
    <property type="match status" value="1"/>
</dbReference>
<evidence type="ECO:0000256" key="2">
    <source>
        <dbReference type="ARBA" id="ARBA00004370"/>
    </source>
</evidence>
<name>A0ABQ1TSU2_9FLAO</name>
<evidence type="ECO:0000313" key="12">
    <source>
        <dbReference type="Proteomes" id="UP000655016"/>
    </source>
</evidence>
<dbReference type="CDD" id="cd19410">
    <property type="entry name" value="HK9-like_sensor"/>
    <property type="match status" value="1"/>
</dbReference>
<keyword evidence="12" id="KW-1185">Reference proteome</keyword>
<dbReference type="GO" id="GO:0016301">
    <property type="term" value="F:kinase activity"/>
    <property type="evidence" value="ECO:0007669"/>
    <property type="project" value="UniProtKB-KW"/>
</dbReference>
<keyword evidence="4" id="KW-0597">Phosphoprotein</keyword>
<dbReference type="RefSeq" id="WP_163393669.1">
    <property type="nucleotide sequence ID" value="NZ_BMKP01000002.1"/>
</dbReference>
<dbReference type="SUPFAM" id="SSF158472">
    <property type="entry name" value="HAMP domain-like"/>
    <property type="match status" value="1"/>
</dbReference>
<reference evidence="12" key="1">
    <citation type="journal article" date="2019" name="Int. J. Syst. Evol. Microbiol.">
        <title>The Global Catalogue of Microorganisms (GCM) 10K type strain sequencing project: providing services to taxonomists for standard genome sequencing and annotation.</title>
        <authorList>
            <consortium name="The Broad Institute Genomics Platform"/>
            <consortium name="The Broad Institute Genome Sequencing Center for Infectious Disease"/>
            <person name="Wu L."/>
            <person name="Ma J."/>
        </authorList>
    </citation>
    <scope>NUCLEOTIDE SEQUENCE [LARGE SCALE GENOMIC DNA]</scope>
    <source>
        <strain evidence="12">CGMCC 1.16060</strain>
    </source>
</reference>
<dbReference type="InterPro" id="IPR005467">
    <property type="entry name" value="His_kinase_dom"/>
</dbReference>
<dbReference type="SMART" id="SM00387">
    <property type="entry name" value="HATPase_c"/>
    <property type="match status" value="1"/>
</dbReference>
<dbReference type="PROSITE" id="PS50885">
    <property type="entry name" value="HAMP"/>
    <property type="match status" value="1"/>
</dbReference>
<dbReference type="Pfam" id="PF02518">
    <property type="entry name" value="HATPase_c"/>
    <property type="match status" value="1"/>
</dbReference>
<dbReference type="InterPro" id="IPR003660">
    <property type="entry name" value="HAMP_dom"/>
</dbReference>
<keyword evidence="8" id="KW-0472">Membrane</keyword>
<dbReference type="Gene3D" id="1.10.287.130">
    <property type="match status" value="1"/>
</dbReference>
<protein>
    <recommendedName>
        <fullName evidence="3">histidine kinase</fullName>
        <ecNumber evidence="3">2.7.13.3</ecNumber>
    </recommendedName>
</protein>
<dbReference type="EC" id="2.7.13.3" evidence="3"/>
<comment type="caution">
    <text evidence="11">The sequence shown here is derived from an EMBL/GenBank/DDBJ whole genome shotgun (WGS) entry which is preliminary data.</text>
</comment>
<evidence type="ECO:0000259" key="9">
    <source>
        <dbReference type="PROSITE" id="PS50109"/>
    </source>
</evidence>
<dbReference type="PRINTS" id="PR00344">
    <property type="entry name" value="BCTRLSENSOR"/>
</dbReference>
<dbReference type="InterPro" id="IPR036890">
    <property type="entry name" value="HATPase_C_sf"/>
</dbReference>
<dbReference type="SUPFAM" id="SSF55874">
    <property type="entry name" value="ATPase domain of HSP90 chaperone/DNA topoisomerase II/histidine kinase"/>
    <property type="match status" value="1"/>
</dbReference>
<gene>
    <name evidence="11" type="ORF">GCM10011518_10330</name>
</gene>
<dbReference type="Pfam" id="PF00672">
    <property type="entry name" value="HAMP"/>
    <property type="match status" value="1"/>
</dbReference>
<dbReference type="CDD" id="cd06225">
    <property type="entry name" value="HAMP"/>
    <property type="match status" value="1"/>
</dbReference>
<sequence length="481" mass="55207">MKLSYQILLAFTLIILLSVADSYTNYMLSKKVQRNSQFLARSEEIIRNSNKTHKAIIEMQSAFRGYLLTNDETFLDSYFKGRNSVPKLIKEQQLRIGNNNNQRRILDSISSLHNSWLSYSAQLIISREKFPDSYQNLFDTSLKRHVGKKINDAINLKFSRFDKIEYKRRKLHTDRLLISLKNAHTFSFIFLTLTIVVGVFSTAFILVVTTKRISSMVSLAENISKGNFTSVKDTGNDELSALAVSLNMMSEKLDKNIHELKNRNAELNKFAYVVSHDLKAPIRGIHNVITWIEEDHANEISPEIKRYLRIIPQKTQRMEALINGLLDYARLNLKTPPESINTNALVQEIADSIVPRSFSLEIDHLPDLFTERIKLEQVFANLISNAVKYTPKEEGGIIQIKCKIFPNFYEFSVKDNGIGIAVEFHQKIFEIFQTLREQNEQESTGVGLAIVKKIIDDQQESITVKSTLGEGAEFIFTWRNS</sequence>
<dbReference type="InterPro" id="IPR050351">
    <property type="entry name" value="BphY/WalK/GraS-like"/>
</dbReference>
<dbReference type="InterPro" id="IPR003594">
    <property type="entry name" value="HATPase_dom"/>
</dbReference>
<feature type="domain" description="HAMP" evidence="10">
    <location>
        <begin position="210"/>
        <end position="258"/>
    </location>
</feature>
<dbReference type="PANTHER" id="PTHR42878">
    <property type="entry name" value="TWO-COMPONENT HISTIDINE KINASE"/>
    <property type="match status" value="1"/>
</dbReference>
<evidence type="ECO:0000256" key="3">
    <source>
        <dbReference type="ARBA" id="ARBA00012438"/>
    </source>
</evidence>
<dbReference type="Pfam" id="PF05227">
    <property type="entry name" value="CHASE3"/>
    <property type="match status" value="1"/>
</dbReference>
<dbReference type="InterPro" id="IPR036097">
    <property type="entry name" value="HisK_dim/P_sf"/>
</dbReference>
<feature type="domain" description="Histidine kinase" evidence="9">
    <location>
        <begin position="273"/>
        <end position="481"/>
    </location>
</feature>
<dbReference type="EMBL" id="BMKP01000002">
    <property type="protein sequence ID" value="GGF03035.1"/>
    <property type="molecule type" value="Genomic_DNA"/>
</dbReference>
<keyword evidence="8" id="KW-1133">Transmembrane helix</keyword>
<feature type="transmembrane region" description="Helical" evidence="8">
    <location>
        <begin position="186"/>
        <end position="208"/>
    </location>
</feature>
<comment type="catalytic activity">
    <reaction evidence="1">
        <text>ATP + protein L-histidine = ADP + protein N-phospho-L-histidine.</text>
        <dbReference type="EC" id="2.7.13.3"/>
    </reaction>
</comment>
<evidence type="ECO:0000256" key="5">
    <source>
        <dbReference type="ARBA" id="ARBA00022679"/>
    </source>
</evidence>
<keyword evidence="7" id="KW-0175">Coiled coil</keyword>
<dbReference type="InterPro" id="IPR007891">
    <property type="entry name" value="CHASE3"/>
</dbReference>
<accession>A0ABQ1TSU2</accession>
<proteinExistence type="predicted"/>